<dbReference type="HOGENOM" id="CLU_000604_8_1_12"/>
<sequence length="449" mass="50210">MKLGRVIPSGYLLELFIAARYLRGQSRLALFSLGTRLSFIFMALMVLIMVVVLSVFTGFQTEVRSSLWNSGYHITLTRSMTGATFNDYNEITNILKEDPALKGDIRSVFPSITANGLLENQGRFDGKGLRAIPVKSEQLQSGQLDDFPPLVHYDQRLLDHMNDGNMVIVGREMARYYGWNVGDTITVFLPAGGVLTRGLQIKRADLTIAGYFRTGFYEFDQNLMFVSLVTAQRMLDMNGRTSEIIIQLKDLSRLDSTKSMIRDSIPGNRFDYSMRTIKDEKGTFLAALQLEKTMMMIILGLLIVAGIAGIWVTSYLLVKSKSRSIGMLRAMGMSMRSVLIIFTGHSMLIGFLSASIGGALGIFLSKHLERTIQLVEDLADQLCHLYSNQCAPVHLIPRQIYYFDHLPVNTDISFIFGIAMVTLILSGFAGYFPARQAAKLDPVQTIRND</sequence>
<dbReference type="AlphaFoldDB" id="H2CHH0"/>
<dbReference type="InterPro" id="IPR025857">
    <property type="entry name" value="MacB_PCD"/>
</dbReference>
<evidence type="ECO:0000313" key="11">
    <source>
        <dbReference type="Proteomes" id="UP000005737"/>
    </source>
</evidence>
<evidence type="ECO:0000256" key="5">
    <source>
        <dbReference type="ARBA" id="ARBA00022989"/>
    </source>
</evidence>
<evidence type="ECO:0000259" key="9">
    <source>
        <dbReference type="Pfam" id="PF12704"/>
    </source>
</evidence>
<dbReference type="InterPro" id="IPR003838">
    <property type="entry name" value="ABC3_permease_C"/>
</dbReference>
<dbReference type="InterPro" id="IPR051447">
    <property type="entry name" value="Lipoprotein-release_system"/>
</dbReference>
<accession>H2CHH0</accession>
<keyword evidence="6 7" id="KW-0472">Membrane</keyword>
<evidence type="ECO:0000256" key="1">
    <source>
        <dbReference type="ARBA" id="ARBA00004651"/>
    </source>
</evidence>
<evidence type="ECO:0000256" key="6">
    <source>
        <dbReference type="ARBA" id="ARBA00023136"/>
    </source>
</evidence>
<dbReference type="PANTHER" id="PTHR30489:SF0">
    <property type="entry name" value="LIPOPROTEIN-RELEASING SYSTEM TRANSMEMBRANE PROTEIN LOLE"/>
    <property type="match status" value="1"/>
</dbReference>
<comment type="similarity">
    <text evidence="2">Belongs to the ABC-4 integral membrane protein family. LolC/E subfamily.</text>
</comment>
<dbReference type="EMBL" id="JH597773">
    <property type="protein sequence ID" value="EHQ04793.1"/>
    <property type="molecule type" value="Genomic_DNA"/>
</dbReference>
<name>H2CHH0_9LEPT</name>
<reference evidence="10 11" key="1">
    <citation type="submission" date="2011-10" db="EMBL/GenBank/DDBJ databases">
        <title>The Improved High-Quality Draft genome of Leptonema illini DSM 21528.</title>
        <authorList>
            <consortium name="US DOE Joint Genome Institute (JGI-PGF)"/>
            <person name="Lucas S."/>
            <person name="Copeland A."/>
            <person name="Lapidus A."/>
            <person name="Glavina del Rio T."/>
            <person name="Dalin E."/>
            <person name="Tice H."/>
            <person name="Bruce D."/>
            <person name="Goodwin L."/>
            <person name="Pitluck S."/>
            <person name="Peters L."/>
            <person name="Mikhailova N."/>
            <person name="Held B."/>
            <person name="Kyrpides N."/>
            <person name="Mavromatis K."/>
            <person name="Ivanova N."/>
            <person name="Markowitz V."/>
            <person name="Cheng J.-F."/>
            <person name="Hugenholtz P."/>
            <person name="Woyke T."/>
            <person name="Wu D."/>
            <person name="Gronow S."/>
            <person name="Wellnitz S."/>
            <person name="Brambilla E.-M."/>
            <person name="Klenk H.-P."/>
            <person name="Eisen J.A."/>
        </authorList>
    </citation>
    <scope>NUCLEOTIDE SEQUENCE [LARGE SCALE GENOMIC DNA]</scope>
    <source>
        <strain evidence="10 11">DSM 21528</strain>
    </source>
</reference>
<dbReference type="GO" id="GO:0044874">
    <property type="term" value="P:lipoprotein localization to outer membrane"/>
    <property type="evidence" value="ECO:0007669"/>
    <property type="project" value="TreeGrafter"/>
</dbReference>
<dbReference type="Proteomes" id="UP000005737">
    <property type="component" value="Unassembled WGS sequence"/>
</dbReference>
<keyword evidence="11" id="KW-1185">Reference proteome</keyword>
<evidence type="ECO:0000256" key="7">
    <source>
        <dbReference type="SAM" id="Phobius"/>
    </source>
</evidence>
<evidence type="ECO:0000256" key="4">
    <source>
        <dbReference type="ARBA" id="ARBA00022692"/>
    </source>
</evidence>
<comment type="subcellular location">
    <subcellularLocation>
        <location evidence="1">Cell membrane</location>
        <topology evidence="1">Multi-pass membrane protein</topology>
    </subcellularLocation>
</comment>
<protein>
    <submittedName>
        <fullName evidence="10">Uncharacterized protein</fullName>
    </submittedName>
</protein>
<feature type="transmembrane region" description="Helical" evidence="7">
    <location>
        <begin position="338"/>
        <end position="364"/>
    </location>
</feature>
<evidence type="ECO:0000259" key="8">
    <source>
        <dbReference type="Pfam" id="PF02687"/>
    </source>
</evidence>
<dbReference type="PANTHER" id="PTHR30489">
    <property type="entry name" value="LIPOPROTEIN-RELEASING SYSTEM TRANSMEMBRANE PROTEIN LOLE"/>
    <property type="match status" value="1"/>
</dbReference>
<dbReference type="Pfam" id="PF02687">
    <property type="entry name" value="FtsX"/>
    <property type="match status" value="1"/>
</dbReference>
<proteinExistence type="inferred from homology"/>
<evidence type="ECO:0000256" key="3">
    <source>
        <dbReference type="ARBA" id="ARBA00022475"/>
    </source>
</evidence>
<feature type="transmembrane region" description="Helical" evidence="7">
    <location>
        <begin position="294"/>
        <end position="318"/>
    </location>
</feature>
<feature type="transmembrane region" description="Helical" evidence="7">
    <location>
        <begin position="34"/>
        <end position="56"/>
    </location>
</feature>
<feature type="domain" description="MacB-like periplasmic core" evidence="9">
    <location>
        <begin position="43"/>
        <end position="262"/>
    </location>
</feature>
<feature type="domain" description="ABC3 transporter permease C-terminal" evidence="8">
    <location>
        <begin position="296"/>
        <end position="442"/>
    </location>
</feature>
<dbReference type="GO" id="GO:0098797">
    <property type="term" value="C:plasma membrane protein complex"/>
    <property type="evidence" value="ECO:0007669"/>
    <property type="project" value="TreeGrafter"/>
</dbReference>
<feature type="transmembrane region" description="Helical" evidence="7">
    <location>
        <begin position="412"/>
        <end position="432"/>
    </location>
</feature>
<dbReference type="STRING" id="183.GCA_002009735_02947"/>
<dbReference type="Pfam" id="PF12704">
    <property type="entry name" value="MacB_PCD"/>
    <property type="match status" value="1"/>
</dbReference>
<evidence type="ECO:0000256" key="2">
    <source>
        <dbReference type="ARBA" id="ARBA00005236"/>
    </source>
</evidence>
<gene>
    <name evidence="10" type="ORF">Lepil_0082</name>
</gene>
<evidence type="ECO:0000313" key="10">
    <source>
        <dbReference type="EMBL" id="EHQ04793.1"/>
    </source>
</evidence>
<keyword evidence="3" id="KW-1003">Cell membrane</keyword>
<keyword evidence="4 7" id="KW-0812">Transmembrane</keyword>
<keyword evidence="5 7" id="KW-1133">Transmembrane helix</keyword>
<organism evidence="10 11">
    <name type="scientific">Leptonema illini DSM 21528</name>
    <dbReference type="NCBI Taxonomy" id="929563"/>
    <lineage>
        <taxon>Bacteria</taxon>
        <taxon>Pseudomonadati</taxon>
        <taxon>Spirochaetota</taxon>
        <taxon>Spirochaetia</taxon>
        <taxon>Leptospirales</taxon>
        <taxon>Leptospiraceae</taxon>
        <taxon>Leptonema</taxon>
    </lineage>
</organism>